<gene>
    <name evidence="1" type="ORF">CC1G_08872</name>
</gene>
<name>A8P6F3_COPC7</name>
<dbReference type="KEGG" id="cci:CC1G_08872"/>
<dbReference type="OrthoDB" id="3156934at2759"/>
<accession>A8P6F3</accession>
<reference evidence="1 2" key="1">
    <citation type="journal article" date="2010" name="Proc. Natl. Acad. Sci. U.S.A.">
        <title>Insights into evolution of multicellular fungi from the assembled chromosomes of the mushroom Coprinopsis cinerea (Coprinus cinereus).</title>
        <authorList>
            <person name="Stajich J.E."/>
            <person name="Wilke S.K."/>
            <person name="Ahren D."/>
            <person name="Au C.H."/>
            <person name="Birren B.W."/>
            <person name="Borodovsky M."/>
            <person name="Burns C."/>
            <person name="Canback B."/>
            <person name="Casselton L.A."/>
            <person name="Cheng C.K."/>
            <person name="Deng J."/>
            <person name="Dietrich F.S."/>
            <person name="Fargo D.C."/>
            <person name="Farman M.L."/>
            <person name="Gathman A.C."/>
            <person name="Goldberg J."/>
            <person name="Guigo R."/>
            <person name="Hoegger P.J."/>
            <person name="Hooker J.B."/>
            <person name="Huggins A."/>
            <person name="James T.Y."/>
            <person name="Kamada T."/>
            <person name="Kilaru S."/>
            <person name="Kodira C."/>
            <person name="Kues U."/>
            <person name="Kupfer D."/>
            <person name="Kwan H.S."/>
            <person name="Lomsadze A."/>
            <person name="Li W."/>
            <person name="Lilly W.W."/>
            <person name="Ma L.J."/>
            <person name="Mackey A.J."/>
            <person name="Manning G."/>
            <person name="Martin F."/>
            <person name="Muraguchi H."/>
            <person name="Natvig D.O."/>
            <person name="Palmerini H."/>
            <person name="Ramesh M.A."/>
            <person name="Rehmeyer C.J."/>
            <person name="Roe B.A."/>
            <person name="Shenoy N."/>
            <person name="Stanke M."/>
            <person name="Ter-Hovhannisyan V."/>
            <person name="Tunlid A."/>
            <person name="Velagapudi R."/>
            <person name="Vision T.J."/>
            <person name="Zeng Q."/>
            <person name="Zolan M.E."/>
            <person name="Pukkila P.J."/>
        </authorList>
    </citation>
    <scope>NUCLEOTIDE SEQUENCE [LARGE SCALE GENOMIC DNA]</scope>
    <source>
        <strain evidence="2">Okayama-7 / 130 / ATCC MYA-4618 / FGSC 9003</strain>
    </source>
</reference>
<dbReference type="InParanoid" id="A8P6F3"/>
<dbReference type="OMA" id="SACKYAT"/>
<sequence length="504" mass="55762">MIPTTHISLELTRSLLSECLIGLSEAHSTTNPKLEGLVTDILAQPRRLKSLHLSRELSNANEKRLREIADPAPLLQSLTIVRAYRSSGYTPSDSILPKTFLNGEAPNLRNLELNGYQLSWDSSLLRGLTLLKLTCMPHPRYRVDLQPSAETFFGALEVMESLRTLNLDTPLPASPLAKHRTVTLRHMENFRLKGSASDCANVMMHLVLPPSAALEFVVTKKTDEADQILADLTTSITNSWRSGGHLFSSSTTTIGGLKSMHVYTDRHTLLVRGYPRDAGSPGIRWGANNPPSLQFQVTASGLSATTNPIVRLLGGLPLDKVRTIALAGSINTSALEFFGLLPSLHTISVDRQSSAGFVKYITSDPALRPMVIKKIAHGEATPGVQKPNPRPAHLSYFRALKKLIFGRADFRSYAIDIDALLDFLMSRYELGGEIEVLELIGCIGLYEDDVKKLEEVVADVEWDKEVVDFYSDEEEEDECDYCGQEGCINCDDDYQPTIYDLLGY</sequence>
<dbReference type="RefSeq" id="XP_001839146.1">
    <property type="nucleotide sequence ID" value="XM_001839094.1"/>
</dbReference>
<keyword evidence="2" id="KW-1185">Reference proteome</keyword>
<dbReference type="VEuPathDB" id="FungiDB:CC1G_08872"/>
<dbReference type="AlphaFoldDB" id="A8P6F3"/>
<evidence type="ECO:0000313" key="1">
    <source>
        <dbReference type="EMBL" id="EAU82715.1"/>
    </source>
</evidence>
<evidence type="ECO:0000313" key="2">
    <source>
        <dbReference type="Proteomes" id="UP000001861"/>
    </source>
</evidence>
<protein>
    <recommendedName>
        <fullName evidence="3">F-box domain-containing protein</fullName>
    </recommendedName>
</protein>
<proteinExistence type="predicted"/>
<dbReference type="EMBL" id="AACS02000005">
    <property type="protein sequence ID" value="EAU82715.1"/>
    <property type="molecule type" value="Genomic_DNA"/>
</dbReference>
<dbReference type="Proteomes" id="UP000001861">
    <property type="component" value="Unassembled WGS sequence"/>
</dbReference>
<comment type="caution">
    <text evidence="1">The sequence shown here is derived from an EMBL/GenBank/DDBJ whole genome shotgun (WGS) entry which is preliminary data.</text>
</comment>
<evidence type="ECO:0008006" key="3">
    <source>
        <dbReference type="Google" id="ProtNLM"/>
    </source>
</evidence>
<dbReference type="GeneID" id="6015753"/>
<organism evidence="1 2">
    <name type="scientific">Coprinopsis cinerea (strain Okayama-7 / 130 / ATCC MYA-4618 / FGSC 9003)</name>
    <name type="common">Inky cap fungus</name>
    <name type="synonym">Hormographiella aspergillata</name>
    <dbReference type="NCBI Taxonomy" id="240176"/>
    <lineage>
        <taxon>Eukaryota</taxon>
        <taxon>Fungi</taxon>
        <taxon>Dikarya</taxon>
        <taxon>Basidiomycota</taxon>
        <taxon>Agaricomycotina</taxon>
        <taxon>Agaricomycetes</taxon>
        <taxon>Agaricomycetidae</taxon>
        <taxon>Agaricales</taxon>
        <taxon>Agaricineae</taxon>
        <taxon>Psathyrellaceae</taxon>
        <taxon>Coprinopsis</taxon>
    </lineage>
</organism>